<evidence type="ECO:0000259" key="2">
    <source>
        <dbReference type="Pfam" id="PF18545"/>
    </source>
</evidence>
<accession>A0ABD5QS08</accession>
<dbReference type="Proteomes" id="UP001596145">
    <property type="component" value="Unassembled WGS sequence"/>
</dbReference>
<gene>
    <name evidence="3" type="ORF">ACFPJA_10085</name>
</gene>
<reference evidence="3 4" key="1">
    <citation type="journal article" date="2019" name="Int. J. Syst. Evol. Microbiol.">
        <title>The Global Catalogue of Microorganisms (GCM) 10K type strain sequencing project: providing services to taxonomists for standard genome sequencing and annotation.</title>
        <authorList>
            <consortium name="The Broad Institute Genomics Platform"/>
            <consortium name="The Broad Institute Genome Sequencing Center for Infectious Disease"/>
            <person name="Wu L."/>
            <person name="Ma J."/>
        </authorList>
    </citation>
    <scope>NUCLEOTIDE SEQUENCE [LARGE SCALE GENOMIC DNA]</scope>
    <source>
        <strain evidence="3 4">CGMCC 1.16026</strain>
    </source>
</reference>
<sequence length="106" mass="11284">MTDESNRSSNDDGSETTGVVHARYDWSSTTPSEAVIETVSIAVDRDPATFGSLYEAIDTDSLNTIFRPDGPKSIGDDTVVSFVFVERQISVHGSGDVFVGPNAPDG</sequence>
<name>A0ABD5QS08_9EURY</name>
<dbReference type="Pfam" id="PF18545">
    <property type="entry name" value="HalOD1"/>
    <property type="match status" value="1"/>
</dbReference>
<feature type="compositionally biased region" description="Basic and acidic residues" evidence="1">
    <location>
        <begin position="1"/>
        <end position="10"/>
    </location>
</feature>
<feature type="region of interest" description="Disordered" evidence="1">
    <location>
        <begin position="1"/>
        <end position="24"/>
    </location>
</feature>
<dbReference type="RefSeq" id="WP_122104878.1">
    <property type="nucleotide sequence ID" value="NZ_JBHSKV010000013.1"/>
</dbReference>
<organism evidence="3 4">
    <name type="scientific">Halorubrum glutamatedens</name>
    <dbReference type="NCBI Taxonomy" id="2707018"/>
    <lineage>
        <taxon>Archaea</taxon>
        <taxon>Methanobacteriati</taxon>
        <taxon>Methanobacteriota</taxon>
        <taxon>Stenosarchaea group</taxon>
        <taxon>Halobacteria</taxon>
        <taxon>Halobacteriales</taxon>
        <taxon>Haloferacaceae</taxon>
        <taxon>Halorubrum</taxon>
    </lineage>
</organism>
<evidence type="ECO:0000256" key="1">
    <source>
        <dbReference type="SAM" id="MobiDB-lite"/>
    </source>
</evidence>
<dbReference type="EMBL" id="JBHSKV010000013">
    <property type="protein sequence ID" value="MFC5135060.1"/>
    <property type="molecule type" value="Genomic_DNA"/>
</dbReference>
<dbReference type="AlphaFoldDB" id="A0ABD5QS08"/>
<keyword evidence="4" id="KW-1185">Reference proteome</keyword>
<feature type="domain" description="Halobacterial output" evidence="2">
    <location>
        <begin position="28"/>
        <end position="100"/>
    </location>
</feature>
<proteinExistence type="predicted"/>
<evidence type="ECO:0000313" key="4">
    <source>
        <dbReference type="Proteomes" id="UP001596145"/>
    </source>
</evidence>
<protein>
    <submittedName>
        <fullName evidence="3">HalOD1 output domain-containing protein</fullName>
    </submittedName>
</protein>
<comment type="caution">
    <text evidence="3">The sequence shown here is derived from an EMBL/GenBank/DDBJ whole genome shotgun (WGS) entry which is preliminary data.</text>
</comment>
<dbReference type="InterPro" id="IPR040624">
    <property type="entry name" value="HalOD1"/>
</dbReference>
<evidence type="ECO:0000313" key="3">
    <source>
        <dbReference type="EMBL" id="MFC5135060.1"/>
    </source>
</evidence>